<gene>
    <name evidence="12" type="ORF">EHS24_009363</name>
</gene>
<dbReference type="InterPro" id="IPR005788">
    <property type="entry name" value="PDI_thioredoxin-like_dom"/>
</dbReference>
<feature type="domain" description="Thioredoxin" evidence="11">
    <location>
        <begin position="115"/>
        <end position="235"/>
    </location>
</feature>
<dbReference type="InterPro" id="IPR013766">
    <property type="entry name" value="Thioredoxin_domain"/>
</dbReference>
<organism evidence="12 13">
    <name type="scientific">Apiotrichum porosum</name>
    <dbReference type="NCBI Taxonomy" id="105984"/>
    <lineage>
        <taxon>Eukaryota</taxon>
        <taxon>Fungi</taxon>
        <taxon>Dikarya</taxon>
        <taxon>Basidiomycota</taxon>
        <taxon>Agaricomycotina</taxon>
        <taxon>Tremellomycetes</taxon>
        <taxon>Trichosporonales</taxon>
        <taxon>Trichosporonaceae</taxon>
        <taxon>Apiotrichum</taxon>
    </lineage>
</organism>
<dbReference type="GO" id="GO:0003756">
    <property type="term" value="F:protein disulfide isomerase activity"/>
    <property type="evidence" value="ECO:0007669"/>
    <property type="project" value="UniProtKB-EC"/>
</dbReference>
<dbReference type="RefSeq" id="XP_028474820.1">
    <property type="nucleotide sequence ID" value="XM_028624652.1"/>
</dbReference>
<dbReference type="PANTHER" id="PTHR45672:SF11">
    <property type="entry name" value="PROTEIN DISULFIDE-ISOMERASE C17H9.14C"/>
    <property type="match status" value="1"/>
</dbReference>
<evidence type="ECO:0000256" key="9">
    <source>
        <dbReference type="RuleBase" id="RU004208"/>
    </source>
</evidence>
<dbReference type="NCBIfam" id="TIGR01126">
    <property type="entry name" value="pdi_dom"/>
    <property type="match status" value="2"/>
</dbReference>
<dbReference type="AlphaFoldDB" id="A0A427XLD8"/>
<keyword evidence="7" id="KW-0413">Isomerase</keyword>
<dbReference type="GeneID" id="39593906"/>
<dbReference type="Proteomes" id="UP000279236">
    <property type="component" value="Unassembled WGS sequence"/>
</dbReference>
<dbReference type="OrthoDB" id="10264505at2759"/>
<protein>
    <recommendedName>
        <fullName evidence="3">protein disulfide-isomerase</fullName>
        <ecNumber evidence="3">5.3.4.1</ecNumber>
    </recommendedName>
</protein>
<keyword evidence="6" id="KW-1015">Disulfide bond</keyword>
<evidence type="ECO:0000256" key="8">
    <source>
        <dbReference type="ARBA" id="ARBA00023284"/>
    </source>
</evidence>
<dbReference type="EC" id="5.3.4.1" evidence="3"/>
<evidence type="ECO:0000256" key="10">
    <source>
        <dbReference type="SAM" id="SignalP"/>
    </source>
</evidence>
<evidence type="ECO:0000313" key="12">
    <source>
        <dbReference type="EMBL" id="RSH79711.1"/>
    </source>
</evidence>
<dbReference type="GO" id="GO:0006457">
    <property type="term" value="P:protein folding"/>
    <property type="evidence" value="ECO:0007669"/>
    <property type="project" value="TreeGrafter"/>
</dbReference>
<dbReference type="CDD" id="cd02998">
    <property type="entry name" value="PDI_a_ERp38"/>
    <property type="match status" value="1"/>
</dbReference>
<dbReference type="Pfam" id="PF00085">
    <property type="entry name" value="Thioredoxin"/>
    <property type="match status" value="2"/>
</dbReference>
<dbReference type="InterPro" id="IPR051063">
    <property type="entry name" value="PDI"/>
</dbReference>
<dbReference type="Pfam" id="PF07749">
    <property type="entry name" value="ERp29"/>
    <property type="match status" value="1"/>
</dbReference>
<dbReference type="InterPro" id="IPR011679">
    <property type="entry name" value="ERp29_C"/>
</dbReference>
<proteinExistence type="inferred from homology"/>
<keyword evidence="13" id="KW-1185">Reference proteome</keyword>
<evidence type="ECO:0000256" key="7">
    <source>
        <dbReference type="ARBA" id="ARBA00023235"/>
    </source>
</evidence>
<keyword evidence="8" id="KW-0676">Redox-active center</keyword>
<feature type="domain" description="Thioredoxin" evidence="11">
    <location>
        <begin position="3"/>
        <end position="113"/>
    </location>
</feature>
<dbReference type="InterPro" id="IPR036356">
    <property type="entry name" value="ERp29_C_sf"/>
</dbReference>
<dbReference type="InterPro" id="IPR036249">
    <property type="entry name" value="Thioredoxin-like_sf"/>
</dbReference>
<dbReference type="EMBL" id="RSCE01000009">
    <property type="protein sequence ID" value="RSH79711.1"/>
    <property type="molecule type" value="Genomic_DNA"/>
</dbReference>
<dbReference type="Gene3D" id="3.40.30.10">
    <property type="entry name" value="Glutaredoxin"/>
    <property type="match status" value="2"/>
</dbReference>
<dbReference type="InterPro" id="IPR017937">
    <property type="entry name" value="Thioredoxin_CS"/>
</dbReference>
<comment type="caution">
    <text evidence="12">The sequence shown here is derived from an EMBL/GenBank/DDBJ whole genome shotgun (WGS) entry which is preliminary data.</text>
</comment>
<feature type="signal peptide" evidence="10">
    <location>
        <begin position="1"/>
        <end position="20"/>
    </location>
</feature>
<dbReference type="SUPFAM" id="SSF47933">
    <property type="entry name" value="ERP29 C domain-like"/>
    <property type="match status" value="1"/>
</dbReference>
<evidence type="ECO:0000256" key="6">
    <source>
        <dbReference type="ARBA" id="ARBA00023157"/>
    </source>
</evidence>
<evidence type="ECO:0000256" key="5">
    <source>
        <dbReference type="ARBA" id="ARBA00022737"/>
    </source>
</evidence>
<dbReference type="PROSITE" id="PS00194">
    <property type="entry name" value="THIOREDOXIN_1"/>
    <property type="match status" value="2"/>
</dbReference>
<dbReference type="Gene3D" id="1.20.1150.12">
    <property type="entry name" value="Endoplasmic reticulum resident protein 29, C-terminal domain"/>
    <property type="match status" value="1"/>
</dbReference>
<keyword evidence="5" id="KW-0677">Repeat</keyword>
<name>A0A427XLD8_9TREE</name>
<comment type="similarity">
    <text evidence="2 9">Belongs to the protein disulfide isomerase family.</text>
</comment>
<reference evidence="12 13" key="1">
    <citation type="submission" date="2018-11" db="EMBL/GenBank/DDBJ databases">
        <title>Genome sequence of Apiotrichum porosum DSM 27194.</title>
        <authorList>
            <person name="Aliyu H."/>
            <person name="Gorte O."/>
            <person name="Ochsenreither K."/>
        </authorList>
    </citation>
    <scope>NUCLEOTIDE SEQUENCE [LARGE SCALE GENOMIC DNA]</scope>
    <source>
        <strain evidence="12 13">DSM 27194</strain>
    </source>
</reference>
<dbReference type="PRINTS" id="PR00421">
    <property type="entry name" value="THIOREDOXIN"/>
</dbReference>
<dbReference type="PROSITE" id="PS51352">
    <property type="entry name" value="THIOREDOXIN_2"/>
    <property type="match status" value="2"/>
</dbReference>
<dbReference type="STRING" id="105984.A0A427XLD8"/>
<accession>A0A427XLD8</accession>
<evidence type="ECO:0000256" key="2">
    <source>
        <dbReference type="ARBA" id="ARBA00006347"/>
    </source>
</evidence>
<sequence>MRLSLSIPAALLALAGFLVGHDKPALVEFFAPWCGHCKNLMPTWEQLADAFPKDKVLIAKTDADGEGRALGERYGVQGFPTLKWFPAGSVEPEDYTGGRDLDSLVAFVAEKSGVKSLIKPPPPPAALTLDSSNFDDVVDGSKNVLVAFTAPWCGHCKNMKPAYEAVARAFEQENSHCIVANMNADEADNKDIAHRYGVRSFPTIKFFPKGEDEWLNYDLPRTEAAFTDFLNEHCGTQRAPGGILNDIAGRIASLDALASEFIADIPSRDDVLANAKDLVSGLKADGQAAGAKAAATADYYLKAMERIKTKGDAWLAKETGRLSNLLASSSLAPAKLDEIKVKINILKQFVAKKAGELFDDAEAAAQKIVGKDEL</sequence>
<evidence type="ECO:0000259" key="11">
    <source>
        <dbReference type="PROSITE" id="PS51352"/>
    </source>
</evidence>
<evidence type="ECO:0000256" key="1">
    <source>
        <dbReference type="ARBA" id="ARBA00001182"/>
    </source>
</evidence>
<evidence type="ECO:0000256" key="4">
    <source>
        <dbReference type="ARBA" id="ARBA00022729"/>
    </source>
</evidence>
<comment type="catalytic activity">
    <reaction evidence="1">
        <text>Catalyzes the rearrangement of -S-S- bonds in proteins.</text>
        <dbReference type="EC" id="5.3.4.1"/>
    </reaction>
</comment>
<dbReference type="PANTHER" id="PTHR45672">
    <property type="entry name" value="PROTEIN DISULFIDE-ISOMERASE C17H9.14C-RELATED"/>
    <property type="match status" value="1"/>
</dbReference>
<feature type="chain" id="PRO_5019003202" description="protein disulfide-isomerase" evidence="10">
    <location>
        <begin position="21"/>
        <end position="374"/>
    </location>
</feature>
<keyword evidence="4 10" id="KW-0732">Signal</keyword>
<dbReference type="GO" id="GO:0005783">
    <property type="term" value="C:endoplasmic reticulum"/>
    <property type="evidence" value="ECO:0007669"/>
    <property type="project" value="InterPro"/>
</dbReference>
<dbReference type="SUPFAM" id="SSF52833">
    <property type="entry name" value="Thioredoxin-like"/>
    <property type="match status" value="2"/>
</dbReference>
<evidence type="ECO:0000256" key="3">
    <source>
        <dbReference type="ARBA" id="ARBA00012723"/>
    </source>
</evidence>
<evidence type="ECO:0000313" key="13">
    <source>
        <dbReference type="Proteomes" id="UP000279236"/>
    </source>
</evidence>